<evidence type="ECO:0000256" key="3">
    <source>
        <dbReference type="ARBA" id="ARBA00022741"/>
    </source>
</evidence>
<comment type="function">
    <text evidence="6 7">Catalyzes the reversible transfer of the terminal phosphate of ATP to form a long-chain polyphosphate (polyP).</text>
</comment>
<dbReference type="SUPFAM" id="SSF56024">
    <property type="entry name" value="Phospholipase D/nuclease"/>
    <property type="match status" value="2"/>
</dbReference>
<keyword evidence="6" id="KW-0479">Metal-binding</keyword>
<feature type="binding site" evidence="6">
    <location>
        <position position="388"/>
    </location>
    <ligand>
        <name>Mg(2+)</name>
        <dbReference type="ChEBI" id="CHEBI:18420"/>
    </ligand>
</feature>
<evidence type="ECO:0000256" key="4">
    <source>
        <dbReference type="ARBA" id="ARBA00022777"/>
    </source>
</evidence>
<gene>
    <name evidence="12" type="primary">ppk1</name>
    <name evidence="6" type="synonym">ppk</name>
    <name evidence="12" type="ORF">Q4Q40_05510</name>
</gene>
<dbReference type="InterPro" id="IPR041108">
    <property type="entry name" value="PP_kinase_C_1"/>
</dbReference>
<evidence type="ECO:0000259" key="8">
    <source>
        <dbReference type="Pfam" id="PF02503"/>
    </source>
</evidence>
<feature type="active site" description="Phosphohistidine intermediate" evidence="6">
    <location>
        <position position="418"/>
    </location>
</feature>
<feature type="domain" description="Polyphosphate kinase C-terminal" evidence="10">
    <location>
        <begin position="486"/>
        <end position="648"/>
    </location>
</feature>
<organism evidence="12 13">
    <name type="scientific">Flavivirga jejuensis</name>
    <dbReference type="NCBI Taxonomy" id="870487"/>
    <lineage>
        <taxon>Bacteria</taxon>
        <taxon>Pseudomonadati</taxon>
        <taxon>Bacteroidota</taxon>
        <taxon>Flavobacteriia</taxon>
        <taxon>Flavobacteriales</taxon>
        <taxon>Flavobacteriaceae</taxon>
        <taxon>Flavivirga</taxon>
    </lineage>
</organism>
<feature type="binding site" evidence="6">
    <location>
        <position position="451"/>
    </location>
    <ligand>
        <name>ATP</name>
        <dbReference type="ChEBI" id="CHEBI:30616"/>
    </ligand>
</feature>
<accession>A0ABT8WKF1</accession>
<dbReference type="InterPro" id="IPR003414">
    <property type="entry name" value="PP_kinase"/>
</dbReference>
<proteinExistence type="inferred from homology"/>
<evidence type="ECO:0000259" key="9">
    <source>
        <dbReference type="Pfam" id="PF13089"/>
    </source>
</evidence>
<dbReference type="InterPro" id="IPR025200">
    <property type="entry name" value="PPK_C_dom2"/>
</dbReference>
<dbReference type="InterPro" id="IPR024953">
    <property type="entry name" value="PP_kinase_middle"/>
</dbReference>
<dbReference type="PANTHER" id="PTHR30218:SF0">
    <property type="entry name" value="POLYPHOSPHATE KINASE"/>
    <property type="match status" value="1"/>
</dbReference>
<evidence type="ECO:0000256" key="2">
    <source>
        <dbReference type="ARBA" id="ARBA00022679"/>
    </source>
</evidence>
<dbReference type="PANTHER" id="PTHR30218">
    <property type="entry name" value="POLYPHOSPHATE KINASE"/>
    <property type="match status" value="1"/>
</dbReference>
<evidence type="ECO:0000313" key="13">
    <source>
        <dbReference type="Proteomes" id="UP001176806"/>
    </source>
</evidence>
<dbReference type="EMBL" id="JAUOEL010000002">
    <property type="protein sequence ID" value="MDO5973633.1"/>
    <property type="molecule type" value="Genomic_DNA"/>
</dbReference>
<comment type="catalytic activity">
    <reaction evidence="6 7">
        <text>[phosphate](n) + ATP = [phosphate](n+1) + ADP</text>
        <dbReference type="Rhea" id="RHEA:19573"/>
        <dbReference type="Rhea" id="RHEA-COMP:9859"/>
        <dbReference type="Rhea" id="RHEA-COMP:14280"/>
        <dbReference type="ChEBI" id="CHEBI:16838"/>
        <dbReference type="ChEBI" id="CHEBI:30616"/>
        <dbReference type="ChEBI" id="CHEBI:456216"/>
        <dbReference type="EC" id="2.7.4.1"/>
    </reaction>
</comment>
<dbReference type="GO" id="GO:0008976">
    <property type="term" value="F:polyphosphate kinase activity"/>
    <property type="evidence" value="ECO:0007669"/>
    <property type="project" value="UniProtKB-EC"/>
</dbReference>
<keyword evidence="4 6" id="KW-0418">Kinase</keyword>
<evidence type="ECO:0000256" key="1">
    <source>
        <dbReference type="ARBA" id="ARBA00022553"/>
    </source>
</evidence>
<dbReference type="NCBIfam" id="TIGR03705">
    <property type="entry name" value="poly_P_kin"/>
    <property type="match status" value="1"/>
</dbReference>
<dbReference type="CDD" id="cd09167">
    <property type="entry name" value="PLDc_EcPPK1_C2_like"/>
    <property type="match status" value="1"/>
</dbReference>
<feature type="domain" description="Polyphosphate kinase N-terminal" evidence="9">
    <location>
        <begin position="7"/>
        <end position="112"/>
    </location>
</feature>
<comment type="PTM">
    <text evidence="6 7">An intermediate of this reaction is the autophosphorylated ppk in which a phosphate is covalently linked to a histidine residue through a N-P bond.</text>
</comment>
<keyword evidence="1 6" id="KW-0597">Phosphoprotein</keyword>
<feature type="binding site" evidence="6">
    <location>
        <position position="358"/>
    </location>
    <ligand>
        <name>Mg(2+)</name>
        <dbReference type="ChEBI" id="CHEBI:18420"/>
    </ligand>
</feature>
<evidence type="ECO:0000259" key="10">
    <source>
        <dbReference type="Pfam" id="PF13090"/>
    </source>
</evidence>
<dbReference type="Pfam" id="PF17941">
    <property type="entry name" value="PP_kinase_C_1"/>
    <property type="match status" value="1"/>
</dbReference>
<dbReference type="Pfam" id="PF13089">
    <property type="entry name" value="PP_kinase_N"/>
    <property type="match status" value="1"/>
</dbReference>
<feature type="domain" description="Polyphosphate kinase C-terminal" evidence="11">
    <location>
        <begin position="314"/>
        <end position="476"/>
    </location>
</feature>
<evidence type="ECO:0000256" key="6">
    <source>
        <dbReference type="HAMAP-Rule" id="MF_00347"/>
    </source>
</evidence>
<dbReference type="InterPro" id="IPR036832">
    <property type="entry name" value="PPK_N_dom_sf"/>
</dbReference>
<dbReference type="InterPro" id="IPR025198">
    <property type="entry name" value="PPK_N_dom"/>
</dbReference>
<comment type="similarity">
    <text evidence="6 7">Belongs to the polyphosphate kinase 1 (PPK1) family.</text>
</comment>
<keyword evidence="3 6" id="KW-0547">Nucleotide-binding</keyword>
<sequence length="664" mass="77405">MLNTKEYYNRDLSWLRFNHRVLQEATDERNPLYERIKFLAIFSSNLDEFFKVRVSDIRKIKQLDKPLRKRLITKPNKLLREIKKQVDLQQKEFGRIFFTEIIPALQHEGINLLSYKEFNEEQQDFSEKYYKKELEPLQHLGISKNMPFIENEALYLVTQMKDDSLIWVKINEDTPRFVAFPSLDGKHYITFVDDILKHNLKTFYKLDFYSIKISRDAELYIDNEYSGNLLDKIKKALPNRISGQVTRALIDELIPNKLQLKLNQVLDINETDVMNGGAYHNFKDLFGFPNPTSKNLSFSNLSPIPDKEFTGYPNIFKAIKDKDRLLYFPYQSYRPVIQLLEEASNDSNVTKIKITLYRISKDSLVANALLNAVKNGKDVFVFIETKARFDEENNIKWGKVLEENGANVAYSYPGIKVHSKILYIERIEKKHTRAYAYISTGNFNEKTARIYTDFGLMTAQSKITDELSQVFQVLERHIIIPKSKKLLVSPFTTRSKFTELIELEIENAVAGKEAYIILKLNSLQDIKMINLLYKASNAGVKIRLLIRGICCLVPGIEGQSENIYVTSIVDRFLEHGRVYIFGNNGKEKMYLGSADWMTRNLDHRIEVITPVLDQEIHLKLKELLDLQLKDHVKSRVIDFNQKNNYVVNGSLEESSQHIIYKTLL</sequence>
<dbReference type="EC" id="2.7.4.1" evidence="6 7"/>
<dbReference type="Proteomes" id="UP001176806">
    <property type="component" value="Unassembled WGS sequence"/>
</dbReference>
<evidence type="ECO:0000256" key="5">
    <source>
        <dbReference type="ARBA" id="ARBA00022840"/>
    </source>
</evidence>
<keyword evidence="13" id="KW-1185">Reference proteome</keyword>
<feature type="binding site" evidence="6">
    <location>
        <position position="575"/>
    </location>
    <ligand>
        <name>ATP</name>
        <dbReference type="ChEBI" id="CHEBI:30616"/>
    </ligand>
</feature>
<dbReference type="SUPFAM" id="SSF140356">
    <property type="entry name" value="PPK N-terminal domain-like"/>
    <property type="match status" value="1"/>
</dbReference>
<feature type="binding site" evidence="6">
    <location>
        <position position="547"/>
    </location>
    <ligand>
        <name>ATP</name>
        <dbReference type="ChEBI" id="CHEBI:30616"/>
    </ligand>
</feature>
<comment type="cofactor">
    <cofactor evidence="6">
        <name>Mg(2+)</name>
        <dbReference type="ChEBI" id="CHEBI:18420"/>
    </cofactor>
</comment>
<dbReference type="SUPFAM" id="SSF143724">
    <property type="entry name" value="PHP14-like"/>
    <property type="match status" value="1"/>
</dbReference>
<dbReference type="Pfam" id="PF13090">
    <property type="entry name" value="PP_kinase_C"/>
    <property type="match status" value="1"/>
</dbReference>
<keyword evidence="2 6" id="KW-0808">Transferase</keyword>
<feature type="domain" description="Polyphosphate kinase middle" evidence="8">
    <location>
        <begin position="121"/>
        <end position="288"/>
    </location>
</feature>
<dbReference type="NCBIfam" id="NF003917">
    <property type="entry name" value="PRK05443.1-1"/>
    <property type="match status" value="1"/>
</dbReference>
<evidence type="ECO:0000259" key="11">
    <source>
        <dbReference type="Pfam" id="PF17941"/>
    </source>
</evidence>
<reference evidence="12" key="1">
    <citation type="submission" date="2023-07" db="EMBL/GenBank/DDBJ databases">
        <title>Two novel species in the genus Flavivirga.</title>
        <authorList>
            <person name="Kwon K."/>
        </authorList>
    </citation>
    <scope>NUCLEOTIDE SEQUENCE</scope>
    <source>
        <strain evidence="12">KACC 14158</strain>
    </source>
</reference>
<evidence type="ECO:0000313" key="12">
    <source>
        <dbReference type="EMBL" id="MDO5973633.1"/>
    </source>
</evidence>
<protein>
    <recommendedName>
        <fullName evidence="6 7">Polyphosphate kinase</fullName>
        <ecNumber evidence="6 7">2.7.4.1</ecNumber>
    </recommendedName>
    <alternativeName>
        <fullName evidence="6">ATP-polyphosphate phosphotransferase</fullName>
    </alternativeName>
    <alternativeName>
        <fullName evidence="6">Polyphosphoric acid kinase</fullName>
    </alternativeName>
</protein>
<dbReference type="InterPro" id="IPR036830">
    <property type="entry name" value="PP_kinase_middle_dom_sf"/>
</dbReference>
<name>A0ABT8WKF1_9FLAO</name>
<dbReference type="PIRSF" id="PIRSF015589">
    <property type="entry name" value="PP_kinase"/>
    <property type="match status" value="1"/>
</dbReference>
<dbReference type="Pfam" id="PF02503">
    <property type="entry name" value="PP_kinase"/>
    <property type="match status" value="1"/>
</dbReference>
<keyword evidence="6" id="KW-0460">Magnesium</keyword>
<keyword evidence="5 6" id="KW-0067">ATP-binding</keyword>
<dbReference type="RefSeq" id="WP_303300740.1">
    <property type="nucleotide sequence ID" value="NZ_BAABDA010000051.1"/>
</dbReference>
<dbReference type="Gene3D" id="3.30.1840.10">
    <property type="entry name" value="Polyphosphate kinase middle domain"/>
    <property type="match status" value="1"/>
</dbReference>
<dbReference type="HAMAP" id="MF_00347">
    <property type="entry name" value="Polyphosphate_kinase"/>
    <property type="match status" value="1"/>
</dbReference>
<dbReference type="Gene3D" id="1.20.58.310">
    <property type="entry name" value="Polyphosphate kinase N-terminal domain"/>
    <property type="match status" value="1"/>
</dbReference>
<feature type="binding site" evidence="6">
    <location>
        <position position="45"/>
    </location>
    <ligand>
        <name>ATP</name>
        <dbReference type="ChEBI" id="CHEBI:30616"/>
    </ligand>
</feature>
<comment type="caution">
    <text evidence="12">The sequence shown here is derived from an EMBL/GenBank/DDBJ whole genome shotgun (WGS) entry which is preliminary data.</text>
</comment>
<dbReference type="Gene3D" id="3.30.870.10">
    <property type="entry name" value="Endonuclease Chain A"/>
    <property type="match status" value="2"/>
</dbReference>
<evidence type="ECO:0000256" key="7">
    <source>
        <dbReference type="RuleBase" id="RU003800"/>
    </source>
</evidence>
<dbReference type="CDD" id="cd09164">
    <property type="entry name" value="PLDc_EcPPK1_C1_like"/>
    <property type="match status" value="1"/>
</dbReference>